<keyword evidence="1" id="KW-0472">Membrane</keyword>
<evidence type="ECO:0000313" key="4">
    <source>
        <dbReference type="Proteomes" id="UP001287445"/>
    </source>
</evidence>
<gene>
    <name evidence="3" type="ORF">SGN30_27060</name>
</gene>
<name>A0AAJ2VCB2_DELAC</name>
<feature type="transmembrane region" description="Helical" evidence="1">
    <location>
        <begin position="157"/>
        <end position="177"/>
    </location>
</feature>
<dbReference type="InterPro" id="IPR002656">
    <property type="entry name" value="Acyl_transf_3_dom"/>
</dbReference>
<feature type="transmembrane region" description="Helical" evidence="1">
    <location>
        <begin position="247"/>
        <end position="264"/>
    </location>
</feature>
<keyword evidence="3" id="KW-0808">Transferase</keyword>
<dbReference type="RefSeq" id="WP_082848315.1">
    <property type="nucleotide sequence ID" value="NZ_JAWWMZ010000015.1"/>
</dbReference>
<proteinExistence type="predicted"/>
<dbReference type="PANTHER" id="PTHR23028:SF53">
    <property type="entry name" value="ACYL_TRANSF_3 DOMAIN-CONTAINING PROTEIN"/>
    <property type="match status" value="1"/>
</dbReference>
<dbReference type="Pfam" id="PF01757">
    <property type="entry name" value="Acyl_transf_3"/>
    <property type="match status" value="1"/>
</dbReference>
<protein>
    <submittedName>
        <fullName evidence="3">Acyltransferase</fullName>
        <ecNumber evidence="3">2.3.-.-</ecNumber>
    </submittedName>
</protein>
<keyword evidence="1" id="KW-1133">Transmembrane helix</keyword>
<keyword evidence="3" id="KW-0012">Acyltransferase</keyword>
<dbReference type="EMBL" id="JAWWMZ010000015">
    <property type="protein sequence ID" value="MDX4957091.1"/>
    <property type="molecule type" value="Genomic_DNA"/>
</dbReference>
<feature type="domain" description="Acyltransferase 3" evidence="2">
    <location>
        <begin position="21"/>
        <end position="362"/>
    </location>
</feature>
<dbReference type="PANTHER" id="PTHR23028">
    <property type="entry name" value="ACETYLTRANSFERASE"/>
    <property type="match status" value="1"/>
</dbReference>
<dbReference type="GO" id="GO:0016020">
    <property type="term" value="C:membrane"/>
    <property type="evidence" value="ECO:0007669"/>
    <property type="project" value="TreeGrafter"/>
</dbReference>
<feature type="transmembrane region" description="Helical" evidence="1">
    <location>
        <begin position="108"/>
        <end position="129"/>
    </location>
</feature>
<feature type="transmembrane region" description="Helical" evidence="1">
    <location>
        <begin position="308"/>
        <end position="327"/>
    </location>
</feature>
<dbReference type="Proteomes" id="UP001287445">
    <property type="component" value="Unassembled WGS sequence"/>
</dbReference>
<dbReference type="InterPro" id="IPR050879">
    <property type="entry name" value="Acyltransferase_3"/>
</dbReference>
<dbReference type="GO" id="GO:0000271">
    <property type="term" value="P:polysaccharide biosynthetic process"/>
    <property type="evidence" value="ECO:0007669"/>
    <property type="project" value="TreeGrafter"/>
</dbReference>
<feature type="transmembrane region" description="Helical" evidence="1">
    <location>
        <begin position="276"/>
        <end position="296"/>
    </location>
</feature>
<evidence type="ECO:0000313" key="3">
    <source>
        <dbReference type="EMBL" id="MDX4957091.1"/>
    </source>
</evidence>
<comment type="caution">
    <text evidence="3">The sequence shown here is derived from an EMBL/GenBank/DDBJ whole genome shotgun (WGS) entry which is preliminary data.</text>
</comment>
<dbReference type="AlphaFoldDB" id="A0AAJ2VCB2"/>
<reference evidence="3" key="1">
    <citation type="submission" date="2023-11" db="EMBL/GenBank/DDBJ databases">
        <title>Identification and selenium tolerance of Delftia acidovorans R3-25.</title>
        <authorList>
            <person name="Zhang S."/>
            <person name="Liu Y."/>
            <person name="Guo Y."/>
        </authorList>
    </citation>
    <scope>NUCLEOTIDE SEQUENCE</scope>
    <source>
        <strain evidence="3">R3-25</strain>
    </source>
</reference>
<feature type="transmembrane region" description="Helical" evidence="1">
    <location>
        <begin position="69"/>
        <end position="87"/>
    </location>
</feature>
<feature type="transmembrane region" description="Helical" evidence="1">
    <location>
        <begin position="21"/>
        <end position="41"/>
    </location>
</feature>
<accession>A0AAJ2VCB2</accession>
<feature type="transmembrane region" description="Helical" evidence="1">
    <location>
        <begin position="184"/>
        <end position="202"/>
    </location>
</feature>
<evidence type="ECO:0000259" key="2">
    <source>
        <dbReference type="Pfam" id="PF01757"/>
    </source>
</evidence>
<feature type="transmembrane region" description="Helical" evidence="1">
    <location>
        <begin position="214"/>
        <end position="235"/>
    </location>
</feature>
<keyword evidence="1" id="KW-0812">Transmembrane</keyword>
<dbReference type="GO" id="GO:0016747">
    <property type="term" value="F:acyltransferase activity, transferring groups other than amino-acyl groups"/>
    <property type="evidence" value="ECO:0007669"/>
    <property type="project" value="InterPro"/>
</dbReference>
<evidence type="ECO:0000256" key="1">
    <source>
        <dbReference type="SAM" id="Phobius"/>
    </source>
</evidence>
<organism evidence="3 4">
    <name type="scientific">Delftia acidovorans</name>
    <name type="common">Pseudomonas acidovorans</name>
    <name type="synonym">Comamonas acidovorans</name>
    <dbReference type="NCBI Taxonomy" id="80866"/>
    <lineage>
        <taxon>Bacteria</taxon>
        <taxon>Pseudomonadati</taxon>
        <taxon>Pseudomonadota</taxon>
        <taxon>Betaproteobacteria</taxon>
        <taxon>Burkholderiales</taxon>
        <taxon>Comamonadaceae</taxon>
        <taxon>Delftia</taxon>
    </lineage>
</organism>
<feature type="transmembrane region" description="Helical" evidence="1">
    <location>
        <begin position="393"/>
        <end position="414"/>
    </location>
</feature>
<feature type="transmembrane region" description="Helical" evidence="1">
    <location>
        <begin position="347"/>
        <end position="369"/>
    </location>
</feature>
<dbReference type="EC" id="2.3.-.-" evidence="3"/>
<sequence>MIFKNFLELEKKTSSGLYLDNLTGIRALAVLWVLILHTWAITGGGSVNFNIPFTTHEIGVTRVIRMGEWGVDIFFVLSGFLLTTPFLRARKNVPFIEGTLDFYRRRALRLLPAYYFTILVLIYFLLYGLGKLPTPAEMLQHVLLANTWFETPPLRGAFWSLPVEALFYVFLPFLIFAASRCKSFHTVFIFLIFLTIALRFIVINTPTIQSKGIFLFSFFGRMDQFSLGAIAAYFCIKHPASPRKGSMILIASIIGMLIFISFIGRRGNLFENRDHFYYFFQTIVGIISAAMIYGAASHSKIARLLFGNRVMIFIGTISYSIYLWHTIILDIFVMTNLPHGLTPDNKLVATILYTWPPILIASFLSYLFIERPFLKVRHEPENNSASFISRRPIIFLSLSAIALVALTYASQAIYQINH</sequence>